<dbReference type="InterPro" id="IPR050107">
    <property type="entry name" value="ABC_carbohydrate_import_ATPase"/>
</dbReference>
<comment type="caution">
    <text evidence="6">The sequence shown here is derived from an EMBL/GenBank/DDBJ whole genome shotgun (WGS) entry which is preliminary data.</text>
</comment>
<evidence type="ECO:0000256" key="3">
    <source>
        <dbReference type="ARBA" id="ARBA00022741"/>
    </source>
</evidence>
<dbReference type="InterPro" id="IPR027417">
    <property type="entry name" value="P-loop_NTPase"/>
</dbReference>
<name>X0ZSL7_9ZZZZ</name>
<organism evidence="6">
    <name type="scientific">marine sediment metagenome</name>
    <dbReference type="NCBI Taxonomy" id="412755"/>
    <lineage>
        <taxon>unclassified sequences</taxon>
        <taxon>metagenomes</taxon>
        <taxon>ecological metagenomes</taxon>
    </lineage>
</organism>
<dbReference type="PANTHER" id="PTHR43790:SF9">
    <property type="entry name" value="GALACTOFURANOSE TRANSPORTER ATP-BINDING PROTEIN YTFR"/>
    <property type="match status" value="1"/>
</dbReference>
<dbReference type="SUPFAM" id="SSF52540">
    <property type="entry name" value="P-loop containing nucleoside triphosphate hydrolases"/>
    <property type="match status" value="1"/>
</dbReference>
<keyword evidence="3" id="KW-0547">Nucleotide-binding</keyword>
<feature type="domain" description="ABC transporter" evidence="5">
    <location>
        <begin position="6"/>
        <end position="35"/>
    </location>
</feature>
<dbReference type="AlphaFoldDB" id="X0ZSL7"/>
<feature type="non-terminal residue" evidence="6">
    <location>
        <position position="35"/>
    </location>
</feature>
<dbReference type="Gene3D" id="3.40.50.300">
    <property type="entry name" value="P-loop containing nucleotide triphosphate hydrolases"/>
    <property type="match status" value="1"/>
</dbReference>
<keyword evidence="2" id="KW-0677">Repeat</keyword>
<evidence type="ECO:0000256" key="2">
    <source>
        <dbReference type="ARBA" id="ARBA00022737"/>
    </source>
</evidence>
<gene>
    <name evidence="6" type="ORF">S01H4_10036</name>
</gene>
<dbReference type="Pfam" id="PF00005">
    <property type="entry name" value="ABC_tran"/>
    <property type="match status" value="1"/>
</dbReference>
<evidence type="ECO:0000256" key="1">
    <source>
        <dbReference type="ARBA" id="ARBA00022448"/>
    </source>
</evidence>
<evidence type="ECO:0000259" key="5">
    <source>
        <dbReference type="Pfam" id="PF00005"/>
    </source>
</evidence>
<dbReference type="InterPro" id="IPR003439">
    <property type="entry name" value="ABC_transporter-like_ATP-bd"/>
</dbReference>
<keyword evidence="4" id="KW-0067">ATP-binding</keyword>
<evidence type="ECO:0000313" key="6">
    <source>
        <dbReference type="EMBL" id="GAG60997.1"/>
    </source>
</evidence>
<sequence>MDVSSGENGAGKTTLMRILYGLYRPDEGEIILNGQ</sequence>
<protein>
    <recommendedName>
        <fullName evidence="5">ABC transporter domain-containing protein</fullName>
    </recommendedName>
</protein>
<keyword evidence="1" id="KW-0813">Transport</keyword>
<proteinExistence type="predicted"/>
<reference evidence="6" key="1">
    <citation type="journal article" date="2014" name="Front. Microbiol.">
        <title>High frequency of phylogenetically diverse reductive dehalogenase-homologous genes in deep subseafloor sedimentary metagenomes.</title>
        <authorList>
            <person name="Kawai M."/>
            <person name="Futagami T."/>
            <person name="Toyoda A."/>
            <person name="Takaki Y."/>
            <person name="Nishi S."/>
            <person name="Hori S."/>
            <person name="Arai W."/>
            <person name="Tsubouchi T."/>
            <person name="Morono Y."/>
            <person name="Uchiyama I."/>
            <person name="Ito T."/>
            <person name="Fujiyama A."/>
            <person name="Inagaki F."/>
            <person name="Takami H."/>
        </authorList>
    </citation>
    <scope>NUCLEOTIDE SEQUENCE</scope>
    <source>
        <strain evidence="6">Expedition CK06-06</strain>
    </source>
</reference>
<dbReference type="GO" id="GO:0016887">
    <property type="term" value="F:ATP hydrolysis activity"/>
    <property type="evidence" value="ECO:0007669"/>
    <property type="project" value="InterPro"/>
</dbReference>
<accession>X0ZSL7</accession>
<dbReference type="PANTHER" id="PTHR43790">
    <property type="entry name" value="CARBOHYDRATE TRANSPORT ATP-BINDING PROTEIN MG119-RELATED"/>
    <property type="match status" value="1"/>
</dbReference>
<evidence type="ECO:0000256" key="4">
    <source>
        <dbReference type="ARBA" id="ARBA00022840"/>
    </source>
</evidence>
<dbReference type="EMBL" id="BART01003755">
    <property type="protein sequence ID" value="GAG60997.1"/>
    <property type="molecule type" value="Genomic_DNA"/>
</dbReference>
<dbReference type="GO" id="GO:0005524">
    <property type="term" value="F:ATP binding"/>
    <property type="evidence" value="ECO:0007669"/>
    <property type="project" value="UniProtKB-KW"/>
</dbReference>